<dbReference type="GO" id="GO:0004072">
    <property type="term" value="F:aspartate kinase activity"/>
    <property type="evidence" value="ECO:0007669"/>
    <property type="project" value="InterPro"/>
</dbReference>
<dbReference type="PROSITE" id="PS00324">
    <property type="entry name" value="ASPARTOKINASE"/>
    <property type="match status" value="1"/>
</dbReference>
<proteinExistence type="predicted"/>
<dbReference type="AlphaFoldDB" id="A0A0F9LB27"/>
<comment type="caution">
    <text evidence="1">The sequence shown here is derived from an EMBL/GenBank/DDBJ whole genome shotgun (WGS) entry which is preliminary data.</text>
</comment>
<reference evidence="1" key="1">
    <citation type="journal article" date="2015" name="Nature">
        <title>Complex archaea that bridge the gap between prokaryotes and eukaryotes.</title>
        <authorList>
            <person name="Spang A."/>
            <person name="Saw J.H."/>
            <person name="Jorgensen S.L."/>
            <person name="Zaremba-Niedzwiedzka K."/>
            <person name="Martijn J."/>
            <person name="Lind A.E."/>
            <person name="van Eijk R."/>
            <person name="Schleper C."/>
            <person name="Guy L."/>
            <person name="Ettema T.J."/>
        </authorList>
    </citation>
    <scope>NUCLEOTIDE SEQUENCE</scope>
</reference>
<gene>
    <name evidence="1" type="ORF">LCGC14_1297950</name>
</gene>
<feature type="non-terminal residue" evidence="1">
    <location>
        <position position="38"/>
    </location>
</feature>
<organism evidence="1">
    <name type="scientific">marine sediment metagenome</name>
    <dbReference type="NCBI Taxonomy" id="412755"/>
    <lineage>
        <taxon>unclassified sequences</taxon>
        <taxon>metagenomes</taxon>
        <taxon>ecological metagenomes</taxon>
    </lineage>
</organism>
<name>A0A0F9LB27_9ZZZZ</name>
<evidence type="ECO:0000313" key="1">
    <source>
        <dbReference type="EMBL" id="KKM84561.1"/>
    </source>
</evidence>
<sequence>MVILAEKKKSLMVMKFGGSCLQDAPSFTQTKKIIENHL</sequence>
<protein>
    <recommendedName>
        <fullName evidence="2">Aspartate/glutamate/uridylate kinase domain-containing protein</fullName>
    </recommendedName>
</protein>
<evidence type="ECO:0008006" key="2">
    <source>
        <dbReference type="Google" id="ProtNLM"/>
    </source>
</evidence>
<accession>A0A0F9LB27</accession>
<dbReference type="InterPro" id="IPR018042">
    <property type="entry name" value="Aspartate_kinase_CS"/>
</dbReference>
<dbReference type="GO" id="GO:0008652">
    <property type="term" value="P:amino acid biosynthetic process"/>
    <property type="evidence" value="ECO:0007669"/>
    <property type="project" value="InterPro"/>
</dbReference>
<dbReference type="EMBL" id="LAZR01007548">
    <property type="protein sequence ID" value="KKM84561.1"/>
    <property type="molecule type" value="Genomic_DNA"/>
</dbReference>